<feature type="domain" description="CXC MSL2-type" evidence="8">
    <location>
        <begin position="432"/>
        <end position="483"/>
    </location>
</feature>
<keyword evidence="2 4" id="KW-0863">Zinc-finger</keyword>
<evidence type="ECO:0000259" key="8">
    <source>
        <dbReference type="PROSITE" id="PS52051"/>
    </source>
</evidence>
<keyword evidence="5" id="KW-0158">Chromosome</keyword>
<keyword evidence="1" id="KW-0479">Metal-binding</keyword>
<dbReference type="GeneTree" id="ENSGT00390000016814"/>
<evidence type="ECO:0000256" key="3">
    <source>
        <dbReference type="ARBA" id="ARBA00022833"/>
    </source>
</evidence>
<dbReference type="CTD" id="564400"/>
<dbReference type="PROSITE" id="PS52051">
    <property type="entry name" value="CXC_MSL2"/>
    <property type="match status" value="1"/>
</dbReference>
<dbReference type="InterPro" id="IPR013083">
    <property type="entry name" value="Znf_RING/FYVE/PHD"/>
</dbReference>
<dbReference type="RefSeq" id="XP_017579883.2">
    <property type="nucleotide sequence ID" value="XM_017724394.2"/>
</dbReference>
<dbReference type="GO" id="GO:0016567">
    <property type="term" value="P:protein ubiquitination"/>
    <property type="evidence" value="ECO:0007669"/>
    <property type="project" value="TreeGrafter"/>
</dbReference>
<dbReference type="Pfam" id="PF16682">
    <property type="entry name" value="MSL2-CXC"/>
    <property type="match status" value="1"/>
</dbReference>
<dbReference type="GO" id="GO:0008270">
    <property type="term" value="F:zinc ion binding"/>
    <property type="evidence" value="ECO:0007669"/>
    <property type="project" value="UniProtKB-KW"/>
</dbReference>
<dbReference type="GeneID" id="108443632"/>
<keyword evidence="10" id="KW-1185">Reference proteome</keyword>
<evidence type="ECO:0000313" key="9">
    <source>
        <dbReference type="Ensembl" id="ENSPNAP00000026619.2"/>
    </source>
</evidence>
<keyword evidence="3" id="KW-0862">Zinc</keyword>
<accession>A0A3B4DUH4</accession>
<proteinExistence type="inferred from homology"/>
<sequence length="553" mass="59935">MNPSSATSLYLAACRAALRCDPQQPESFTELYDLLPFFRDALSCLACGNLLRDPVAPSASTCQHFFCRGCEGGTLRMKPPCGCCRNAQQFEENKQLQVLVDCYRSLCEYVWVITAAEQSTSRIRGYVEVMKMLEEVLEVKQEQVEEKIVEVPQEAKESSQSFKTEASSPCPISVNKTDPDAGVDGQKVENVSSSKDIKTELEPSRLITCSGVDHHLAVQQFSTDTVTINISNGNVLHDGCTSPILLSVEEVLNSLESECSTNQAKSKVPLSDSRSKSSGEVLQAFQATPSGALPPAHPQQPQTGITCQAAAHRKVHLSRKRSRSESDSEMLQPVPIACFTQKPSVASTVPPQAASEPKAQNRAAGVQNGVVLKVSRMLLDSTKNIQKNAESLGAKKVPTKTKIGTPKPKPKPKVSDGALPGNPTKVVYKKPPEKKGCKCGRATQNPSVLTCRGQRCPCYSNRKACLDCICRGCQNSYMANGEKKLEAFAVPEKALEQTRLTLGINLTSISVMSTGSNPGVLSLSARPQMASFLSASPEKEPSFEDPLEMRFDC</sequence>
<dbReference type="GO" id="GO:0061630">
    <property type="term" value="F:ubiquitin protein ligase activity"/>
    <property type="evidence" value="ECO:0007669"/>
    <property type="project" value="InterPro"/>
</dbReference>
<feature type="domain" description="RING-type" evidence="7">
    <location>
        <begin position="44"/>
        <end position="85"/>
    </location>
</feature>
<dbReference type="InterPro" id="IPR037922">
    <property type="entry name" value="MSL2"/>
</dbReference>
<keyword evidence="5" id="KW-0539">Nucleus</keyword>
<feature type="region of interest" description="Disordered" evidence="6">
    <location>
        <begin position="389"/>
        <end position="427"/>
    </location>
</feature>
<dbReference type="OrthoDB" id="10012174at2759"/>
<feature type="compositionally biased region" description="Basic residues" evidence="6">
    <location>
        <begin position="311"/>
        <end position="322"/>
    </location>
</feature>
<evidence type="ECO:0000256" key="4">
    <source>
        <dbReference type="PROSITE-ProRule" id="PRU00175"/>
    </source>
</evidence>
<feature type="compositionally biased region" description="Polar residues" evidence="6">
    <location>
        <begin position="158"/>
        <end position="167"/>
    </location>
</feature>
<dbReference type="InterPro" id="IPR033467">
    <property type="entry name" value="Tesmin/TSO1-like_CXC"/>
</dbReference>
<evidence type="ECO:0000259" key="7">
    <source>
        <dbReference type="PROSITE" id="PS50089"/>
    </source>
</evidence>
<dbReference type="CDD" id="cd13122">
    <property type="entry name" value="MSL2_CXC"/>
    <property type="match status" value="1"/>
</dbReference>
<protein>
    <recommendedName>
        <fullName evidence="11">RING-type domain-containing protein</fullName>
    </recommendedName>
</protein>
<dbReference type="OMA" id="GPQECNG"/>
<organism evidence="9 10">
    <name type="scientific">Pygocentrus nattereri</name>
    <name type="common">Red-bellied piranha</name>
    <dbReference type="NCBI Taxonomy" id="42514"/>
    <lineage>
        <taxon>Eukaryota</taxon>
        <taxon>Metazoa</taxon>
        <taxon>Chordata</taxon>
        <taxon>Craniata</taxon>
        <taxon>Vertebrata</taxon>
        <taxon>Euteleostomi</taxon>
        <taxon>Actinopterygii</taxon>
        <taxon>Neopterygii</taxon>
        <taxon>Teleostei</taxon>
        <taxon>Ostariophysi</taxon>
        <taxon>Characiformes</taxon>
        <taxon>Characoidei</taxon>
        <taxon>Pygocentrus</taxon>
    </lineage>
</organism>
<feature type="region of interest" description="Disordered" evidence="6">
    <location>
        <begin position="154"/>
        <end position="195"/>
    </location>
</feature>
<dbReference type="Pfam" id="PF16685">
    <property type="entry name" value="zf-RING_10"/>
    <property type="match status" value="1"/>
</dbReference>
<dbReference type="STRING" id="42514.ENSPNAP00000026619"/>
<dbReference type="InterPro" id="IPR001841">
    <property type="entry name" value="Znf_RING"/>
</dbReference>
<dbReference type="Gene3D" id="3.30.40.10">
    <property type="entry name" value="Zinc/RING finger domain, C3HC4 (zinc finger)"/>
    <property type="match status" value="1"/>
</dbReference>
<evidence type="ECO:0008006" key="11">
    <source>
        <dbReference type="Google" id="ProtNLM"/>
    </source>
</evidence>
<evidence type="ECO:0000256" key="5">
    <source>
        <dbReference type="PROSITE-ProRule" id="PRU01396"/>
    </source>
</evidence>
<dbReference type="Ensembl" id="ENSPNAT00000004660.2">
    <property type="protein sequence ID" value="ENSPNAP00000026619.2"/>
    <property type="gene ID" value="ENSPNAG00000011920.2"/>
</dbReference>
<name>A0A3B4DUH4_PYGNA</name>
<dbReference type="SMART" id="SM01114">
    <property type="entry name" value="CXC"/>
    <property type="match status" value="1"/>
</dbReference>
<dbReference type="PROSITE" id="PS50089">
    <property type="entry name" value="ZF_RING_2"/>
    <property type="match status" value="1"/>
</dbReference>
<feature type="compositionally biased region" description="Polar residues" evidence="6">
    <location>
        <begin position="276"/>
        <end position="289"/>
    </location>
</feature>
<comment type="similarity">
    <text evidence="5">Belongs to the MSL2 family.</text>
</comment>
<dbReference type="Proteomes" id="UP001501920">
    <property type="component" value="Chromosome 17"/>
</dbReference>
<dbReference type="PANTHER" id="PTHR16048">
    <property type="entry name" value="MSL2-RELATED"/>
    <property type="match status" value="1"/>
</dbReference>
<feature type="region of interest" description="Disordered" evidence="6">
    <location>
        <begin position="259"/>
        <end position="333"/>
    </location>
</feature>
<evidence type="ECO:0000313" key="10">
    <source>
        <dbReference type="Proteomes" id="UP001501920"/>
    </source>
</evidence>
<dbReference type="AlphaFoldDB" id="A0A3B4DUH4"/>
<evidence type="ECO:0000256" key="1">
    <source>
        <dbReference type="ARBA" id="ARBA00022723"/>
    </source>
</evidence>
<dbReference type="SUPFAM" id="SSF57850">
    <property type="entry name" value="RING/U-box"/>
    <property type="match status" value="1"/>
</dbReference>
<evidence type="ECO:0000256" key="6">
    <source>
        <dbReference type="SAM" id="MobiDB-lite"/>
    </source>
</evidence>
<dbReference type="InterPro" id="IPR032043">
    <property type="entry name" value="Msl2_Znf-RING"/>
</dbReference>
<dbReference type="PANTHER" id="PTHR16048:SF3">
    <property type="entry name" value="E3 UBIQUITIN-PROTEIN LIGASE MSL2"/>
    <property type="match status" value="1"/>
</dbReference>
<dbReference type="InterPro" id="IPR032049">
    <property type="entry name" value="Msl2-CXC"/>
</dbReference>
<reference evidence="9 10" key="1">
    <citation type="submission" date="2020-10" db="EMBL/GenBank/DDBJ databases">
        <title>Pygocentrus nattereri (red-bellied piranha) genome, fPygNat1, primary haplotype.</title>
        <authorList>
            <person name="Myers G."/>
            <person name="Meyer A."/>
            <person name="Karagic N."/>
            <person name="Pippel M."/>
            <person name="Winkler S."/>
            <person name="Tracey A."/>
            <person name="Wood J."/>
            <person name="Formenti G."/>
            <person name="Howe K."/>
            <person name="Fedrigo O."/>
            <person name="Jarvis E.D."/>
        </authorList>
    </citation>
    <scope>NUCLEOTIDE SEQUENCE [LARGE SCALE GENOMIC DNA]</scope>
</reference>
<reference evidence="9" key="3">
    <citation type="submission" date="2025-09" db="UniProtKB">
        <authorList>
            <consortium name="Ensembl"/>
        </authorList>
    </citation>
    <scope>IDENTIFICATION</scope>
</reference>
<reference evidence="9" key="2">
    <citation type="submission" date="2025-08" db="UniProtKB">
        <authorList>
            <consortium name="Ensembl"/>
        </authorList>
    </citation>
    <scope>IDENTIFICATION</scope>
</reference>
<evidence type="ECO:0000256" key="2">
    <source>
        <dbReference type="ARBA" id="ARBA00022771"/>
    </source>
</evidence>
<dbReference type="RefSeq" id="XP_037402282.1">
    <property type="nucleotide sequence ID" value="XM_037546385.1"/>
</dbReference>
<dbReference type="GO" id="GO:0072487">
    <property type="term" value="C:MSL complex"/>
    <property type="evidence" value="ECO:0007669"/>
    <property type="project" value="UniProtKB-UniRule"/>
</dbReference>